<organism evidence="8 9">
    <name type="scientific">Orenia metallireducens</name>
    <dbReference type="NCBI Taxonomy" id="1413210"/>
    <lineage>
        <taxon>Bacteria</taxon>
        <taxon>Bacillati</taxon>
        <taxon>Bacillota</taxon>
        <taxon>Clostridia</taxon>
        <taxon>Halanaerobiales</taxon>
        <taxon>Halobacteroidaceae</taxon>
        <taxon>Orenia</taxon>
    </lineage>
</organism>
<dbReference type="Proteomes" id="UP000093514">
    <property type="component" value="Unassembled WGS sequence"/>
</dbReference>
<proteinExistence type="predicted"/>
<dbReference type="GO" id="GO:0003824">
    <property type="term" value="F:catalytic activity"/>
    <property type="evidence" value="ECO:0007669"/>
    <property type="project" value="InterPro"/>
</dbReference>
<dbReference type="EMBL" id="LWDV01000009">
    <property type="protein sequence ID" value="OCL26273.1"/>
    <property type="molecule type" value="Genomic_DNA"/>
</dbReference>
<keyword evidence="2" id="KW-0004">4Fe-4S</keyword>
<keyword evidence="5" id="KW-0408">Iron</keyword>
<reference evidence="8 9" key="2">
    <citation type="submission" date="2016-08" db="EMBL/GenBank/DDBJ databases">
        <title>Orenia metallireducens sp. nov. strain Z6, a Novel Metal-reducing Firmicute from the Deep Subsurface.</title>
        <authorList>
            <person name="Maxim B.I."/>
            <person name="Kenneth K."/>
            <person name="Flynn T.M."/>
            <person name="Oloughlin E.J."/>
            <person name="Locke R.A."/>
            <person name="Weber J.R."/>
            <person name="Egan S.M."/>
            <person name="Mackie R.I."/>
            <person name="Cann I.K."/>
        </authorList>
    </citation>
    <scope>NUCLEOTIDE SEQUENCE [LARGE SCALE GENOMIC DNA]</scope>
    <source>
        <strain evidence="8 9">Z6</strain>
    </source>
</reference>
<evidence type="ECO:0000256" key="4">
    <source>
        <dbReference type="ARBA" id="ARBA00022723"/>
    </source>
</evidence>
<evidence type="ECO:0000256" key="2">
    <source>
        <dbReference type="ARBA" id="ARBA00022485"/>
    </source>
</evidence>
<dbReference type="RefSeq" id="WP_068717929.1">
    <property type="nucleotide sequence ID" value="NZ_LWDV01000009.1"/>
</dbReference>
<dbReference type="CDD" id="cd01335">
    <property type="entry name" value="Radical_SAM"/>
    <property type="match status" value="1"/>
</dbReference>
<dbReference type="PROSITE" id="PS51918">
    <property type="entry name" value="RADICAL_SAM"/>
    <property type="match status" value="1"/>
</dbReference>
<keyword evidence="9" id="KW-1185">Reference proteome</keyword>
<dbReference type="InterPro" id="IPR034391">
    <property type="entry name" value="AdoMet-like_SPASM_containing"/>
</dbReference>
<dbReference type="GO" id="GO:0051536">
    <property type="term" value="F:iron-sulfur cluster binding"/>
    <property type="evidence" value="ECO:0007669"/>
    <property type="project" value="UniProtKB-KW"/>
</dbReference>
<evidence type="ECO:0000259" key="7">
    <source>
        <dbReference type="PROSITE" id="PS51918"/>
    </source>
</evidence>
<dbReference type="OrthoDB" id="9810775at2"/>
<dbReference type="SFLD" id="SFLDG01067">
    <property type="entry name" value="SPASM/twitch_domain_containing"/>
    <property type="match status" value="1"/>
</dbReference>
<dbReference type="Gene3D" id="3.20.20.70">
    <property type="entry name" value="Aldolase class I"/>
    <property type="match status" value="1"/>
</dbReference>
<evidence type="ECO:0000256" key="5">
    <source>
        <dbReference type="ARBA" id="ARBA00023004"/>
    </source>
</evidence>
<protein>
    <recommendedName>
        <fullName evidence="7">Radical SAM core domain-containing protein</fullName>
    </recommendedName>
</protein>
<gene>
    <name evidence="8" type="ORF">U472_09690</name>
</gene>
<dbReference type="InterPro" id="IPR050377">
    <property type="entry name" value="Radical_SAM_PqqE_MftC-like"/>
</dbReference>
<dbReference type="PANTHER" id="PTHR11228:SF7">
    <property type="entry name" value="PQQA PEPTIDE CYCLASE"/>
    <property type="match status" value="1"/>
</dbReference>
<feature type="domain" description="Radical SAM core" evidence="7">
    <location>
        <begin position="22"/>
        <end position="234"/>
    </location>
</feature>
<dbReference type="InterPro" id="IPR007197">
    <property type="entry name" value="rSAM"/>
</dbReference>
<comment type="cofactor">
    <cofactor evidence="1">
        <name>[4Fe-4S] cluster</name>
        <dbReference type="ChEBI" id="CHEBI:49883"/>
    </cofactor>
</comment>
<dbReference type="PANTHER" id="PTHR11228">
    <property type="entry name" value="RADICAL SAM DOMAIN PROTEIN"/>
    <property type="match status" value="1"/>
</dbReference>
<evidence type="ECO:0000256" key="6">
    <source>
        <dbReference type="ARBA" id="ARBA00023014"/>
    </source>
</evidence>
<accession>A0A1C0A7P1</accession>
<dbReference type="InterPro" id="IPR023885">
    <property type="entry name" value="4Fe4S-binding_SPASM_dom"/>
</dbReference>
<dbReference type="Pfam" id="PF04055">
    <property type="entry name" value="Radical_SAM"/>
    <property type="match status" value="1"/>
</dbReference>
<comment type="caution">
    <text evidence="8">The sequence shown here is derived from an EMBL/GenBank/DDBJ whole genome shotgun (WGS) entry which is preliminary data.</text>
</comment>
<dbReference type="CDD" id="cd21109">
    <property type="entry name" value="SPASM"/>
    <property type="match status" value="1"/>
</dbReference>
<dbReference type="InterPro" id="IPR013785">
    <property type="entry name" value="Aldolase_TIM"/>
</dbReference>
<dbReference type="Pfam" id="PF13186">
    <property type="entry name" value="SPASM"/>
    <property type="match status" value="1"/>
</dbReference>
<name>A0A1C0A7P1_9FIRM</name>
<keyword evidence="4" id="KW-0479">Metal-binding</keyword>
<keyword evidence="3" id="KW-0949">S-adenosyl-L-methionine</keyword>
<keyword evidence="6" id="KW-0411">Iron-sulfur</keyword>
<evidence type="ECO:0000313" key="9">
    <source>
        <dbReference type="Proteomes" id="UP000093514"/>
    </source>
</evidence>
<dbReference type="InterPro" id="IPR058240">
    <property type="entry name" value="rSAM_sf"/>
</dbReference>
<dbReference type="SFLD" id="SFLDG01387">
    <property type="entry name" value="BtrN-like_SPASM_domain_contain"/>
    <property type="match status" value="1"/>
</dbReference>
<evidence type="ECO:0000313" key="8">
    <source>
        <dbReference type="EMBL" id="OCL26273.1"/>
    </source>
</evidence>
<dbReference type="SUPFAM" id="SSF102114">
    <property type="entry name" value="Radical SAM enzymes"/>
    <property type="match status" value="1"/>
</dbReference>
<dbReference type="GO" id="GO:0046872">
    <property type="term" value="F:metal ion binding"/>
    <property type="evidence" value="ECO:0007669"/>
    <property type="project" value="UniProtKB-KW"/>
</dbReference>
<evidence type="ECO:0000256" key="3">
    <source>
        <dbReference type="ARBA" id="ARBA00022691"/>
    </source>
</evidence>
<sequence>MEYYTNNSFSHMQAFKGGQISLKYPQKLYIDLTQDCNMYCIMCRDKLTVTGKVMDMDLFKRIVDETASFVSSYSLFNWGEPLIVKDFRERVMYLTSKKNKDATIDISTNGILLDEEMITFLKSNDVIVTVSFDGANKETFEKIRRGGNFENICRNVENLARIYDEKELDKTPGIYVSIQKDNQYQLLEIAKLVNRLGIKRMGFGLVTSPDEYAPELSESIREIIKETKNYLDNEGMLNDLYPTKVGNFLWDGNDYYHESNYVVDRNCNAPFVSASIGFNGDIYLCCNVGKLVDNIDNKSFSEIWSGERYDTLRKAVNDRSLMPYRCKNCAWFNR</sequence>
<dbReference type="SFLD" id="SFLDS00029">
    <property type="entry name" value="Radical_SAM"/>
    <property type="match status" value="1"/>
</dbReference>
<evidence type="ECO:0000256" key="1">
    <source>
        <dbReference type="ARBA" id="ARBA00001966"/>
    </source>
</evidence>
<dbReference type="AlphaFoldDB" id="A0A1C0A7P1"/>
<reference evidence="9" key="1">
    <citation type="submission" date="2016-07" db="EMBL/GenBank/DDBJ databases">
        <authorList>
            <person name="Florea S."/>
            <person name="Webb J.S."/>
            <person name="Jaromczyk J."/>
            <person name="Schardl C.L."/>
        </authorList>
    </citation>
    <scope>NUCLEOTIDE SEQUENCE [LARGE SCALE GENOMIC DNA]</scope>
    <source>
        <strain evidence="9">Z6</strain>
    </source>
</reference>